<sequence>MLVEFLLIALIVICVITDLRERKIYNKVLLPFLLAGLVLNSVADGISGLGFSLSGTAIGFSILLIPYLLGGMGAGDVKLLAVIGGLKGAVFVLTAAVYMALAGGVLALLILFFRKGTLNRLKQIGMFLGGLRSGMKVPLGLDKEALNTTYPYGVAIALGAVAAIVFPNGGGLL</sequence>
<evidence type="ECO:0000259" key="3">
    <source>
        <dbReference type="Pfam" id="PF01478"/>
    </source>
</evidence>
<reference evidence="4 5" key="1">
    <citation type="submission" date="2013-06" db="EMBL/GenBank/DDBJ databases">
        <title>Whole genome shotgun sequence of Bacillus selenatarsenatis SF-1.</title>
        <authorList>
            <person name="Kuroda M."/>
            <person name="Sei K."/>
            <person name="Yamashita M."/>
            <person name="Ike M."/>
        </authorList>
    </citation>
    <scope>NUCLEOTIDE SEQUENCE [LARGE SCALE GENOMIC DNA]</scope>
    <source>
        <strain evidence="4 5">SF-1</strain>
    </source>
</reference>
<evidence type="ECO:0000313" key="4">
    <source>
        <dbReference type="EMBL" id="GAM15627.1"/>
    </source>
</evidence>
<keyword evidence="2" id="KW-0812">Transmembrane</keyword>
<dbReference type="Proteomes" id="UP000031014">
    <property type="component" value="Unassembled WGS sequence"/>
</dbReference>
<accession>A0A0A8X9B9</accession>
<feature type="domain" description="Prepilin type IV endopeptidase peptidase" evidence="3">
    <location>
        <begin position="6"/>
        <end position="108"/>
    </location>
</feature>
<evidence type="ECO:0000256" key="2">
    <source>
        <dbReference type="SAM" id="Phobius"/>
    </source>
</evidence>
<feature type="transmembrane region" description="Helical" evidence="2">
    <location>
        <begin position="89"/>
        <end position="113"/>
    </location>
</feature>
<protein>
    <submittedName>
        <fullName evidence="4">Type IV prepilin peptidase TadV/CpaA</fullName>
    </submittedName>
</protein>
<dbReference type="InterPro" id="IPR000045">
    <property type="entry name" value="Prepilin_IV_endopep_pep"/>
</dbReference>
<dbReference type="PANTHER" id="PTHR30487:SF0">
    <property type="entry name" value="PREPILIN LEADER PEPTIDASE_N-METHYLTRANSFERASE-RELATED"/>
    <property type="match status" value="1"/>
</dbReference>
<name>A0A0A8X9B9_MESS1</name>
<dbReference type="Pfam" id="PF01478">
    <property type="entry name" value="Peptidase_A24"/>
    <property type="match status" value="1"/>
</dbReference>
<dbReference type="STRING" id="1321606.SAMD00020551_3784"/>
<feature type="transmembrane region" description="Helical" evidence="2">
    <location>
        <begin position="49"/>
        <end position="69"/>
    </location>
</feature>
<comment type="similarity">
    <text evidence="1">Belongs to the peptidase A24 family.</text>
</comment>
<keyword evidence="5" id="KW-1185">Reference proteome</keyword>
<feature type="transmembrane region" description="Helical" evidence="2">
    <location>
        <begin position="24"/>
        <end position="42"/>
    </location>
</feature>
<dbReference type="GO" id="GO:0004190">
    <property type="term" value="F:aspartic-type endopeptidase activity"/>
    <property type="evidence" value="ECO:0007669"/>
    <property type="project" value="InterPro"/>
</dbReference>
<dbReference type="Gene3D" id="1.20.120.1220">
    <property type="match status" value="1"/>
</dbReference>
<gene>
    <name evidence="4" type="ORF">SAMD00020551_3784</name>
</gene>
<keyword evidence="2" id="KW-0472">Membrane</keyword>
<dbReference type="AlphaFoldDB" id="A0A0A8X9B9"/>
<dbReference type="RefSeq" id="WP_041967272.1">
    <property type="nucleotide sequence ID" value="NZ_BASE01000089.1"/>
</dbReference>
<evidence type="ECO:0000256" key="1">
    <source>
        <dbReference type="ARBA" id="ARBA00005801"/>
    </source>
</evidence>
<dbReference type="OrthoDB" id="5508079at2"/>
<dbReference type="GO" id="GO:0005886">
    <property type="term" value="C:plasma membrane"/>
    <property type="evidence" value="ECO:0007669"/>
    <property type="project" value="TreeGrafter"/>
</dbReference>
<comment type="caution">
    <text evidence="4">The sequence shown here is derived from an EMBL/GenBank/DDBJ whole genome shotgun (WGS) entry which is preliminary data.</text>
</comment>
<evidence type="ECO:0000313" key="5">
    <source>
        <dbReference type="Proteomes" id="UP000031014"/>
    </source>
</evidence>
<dbReference type="InterPro" id="IPR050882">
    <property type="entry name" value="Prepilin_peptidase/N-MTase"/>
</dbReference>
<proteinExistence type="inferred from homology"/>
<dbReference type="EMBL" id="BASE01000089">
    <property type="protein sequence ID" value="GAM15627.1"/>
    <property type="molecule type" value="Genomic_DNA"/>
</dbReference>
<organism evidence="4 5">
    <name type="scientific">Mesobacillus selenatarsenatis (strain DSM 18680 / JCM 14380 / FERM P-15431 / SF-1)</name>
    <dbReference type="NCBI Taxonomy" id="1321606"/>
    <lineage>
        <taxon>Bacteria</taxon>
        <taxon>Bacillati</taxon>
        <taxon>Bacillota</taxon>
        <taxon>Bacilli</taxon>
        <taxon>Bacillales</taxon>
        <taxon>Bacillaceae</taxon>
        <taxon>Mesobacillus</taxon>
    </lineage>
</organism>
<dbReference type="PANTHER" id="PTHR30487">
    <property type="entry name" value="TYPE 4 PREPILIN-LIKE PROTEINS LEADER PEPTIDE-PROCESSING ENZYME"/>
    <property type="match status" value="1"/>
</dbReference>
<dbReference type="GO" id="GO:0006465">
    <property type="term" value="P:signal peptide processing"/>
    <property type="evidence" value="ECO:0007669"/>
    <property type="project" value="TreeGrafter"/>
</dbReference>
<keyword evidence="2" id="KW-1133">Transmembrane helix</keyword>